<dbReference type="InterPro" id="IPR025240">
    <property type="entry name" value="DUF4189"/>
</dbReference>
<dbReference type="AlphaFoldDB" id="A0A6S7D7F1"/>
<evidence type="ECO:0000256" key="1">
    <source>
        <dbReference type="SAM" id="SignalP"/>
    </source>
</evidence>
<keyword evidence="1" id="KW-0732">Signal</keyword>
<protein>
    <recommendedName>
        <fullName evidence="2">DUF4189 domain-containing protein</fullName>
    </recommendedName>
</protein>
<feature type="domain" description="DUF4189" evidence="2">
    <location>
        <begin position="170"/>
        <end position="262"/>
    </location>
</feature>
<feature type="domain" description="DUF4189" evidence="2">
    <location>
        <begin position="39"/>
        <end position="131"/>
    </location>
</feature>
<dbReference type="Proteomes" id="UP000494117">
    <property type="component" value="Unassembled WGS sequence"/>
</dbReference>
<evidence type="ECO:0000313" key="4">
    <source>
        <dbReference type="Proteomes" id="UP000494117"/>
    </source>
</evidence>
<evidence type="ECO:0000259" key="2">
    <source>
        <dbReference type="Pfam" id="PF13827"/>
    </source>
</evidence>
<organism evidence="3 4">
    <name type="scientific">Achromobacter anxifer</name>
    <dbReference type="NCBI Taxonomy" id="1287737"/>
    <lineage>
        <taxon>Bacteria</taxon>
        <taxon>Pseudomonadati</taxon>
        <taxon>Pseudomonadota</taxon>
        <taxon>Betaproteobacteria</taxon>
        <taxon>Burkholderiales</taxon>
        <taxon>Alcaligenaceae</taxon>
        <taxon>Achromobacter</taxon>
    </lineage>
</organism>
<gene>
    <name evidence="3" type="ORF">LMG26858_03269</name>
</gene>
<reference evidence="3 4" key="1">
    <citation type="submission" date="2020-04" db="EMBL/GenBank/DDBJ databases">
        <authorList>
            <person name="De Canck E."/>
        </authorList>
    </citation>
    <scope>NUCLEOTIDE SEQUENCE [LARGE SCALE GENOMIC DNA]</scope>
    <source>
        <strain evidence="3 4">LMG 26858</strain>
    </source>
</reference>
<proteinExistence type="predicted"/>
<accession>A0A6S7D7F1</accession>
<feature type="signal peptide" evidence="1">
    <location>
        <begin position="1"/>
        <end position="35"/>
    </location>
</feature>
<dbReference type="Pfam" id="PF13827">
    <property type="entry name" value="DUF4189"/>
    <property type="match status" value="2"/>
</dbReference>
<dbReference type="RefSeq" id="WP_175208088.1">
    <property type="nucleotide sequence ID" value="NZ_CADILG010000024.1"/>
</dbReference>
<feature type="chain" id="PRO_5028986530" description="DUF4189 domain-containing protein" evidence="1">
    <location>
        <begin position="36"/>
        <end position="283"/>
    </location>
</feature>
<evidence type="ECO:0000313" key="3">
    <source>
        <dbReference type="EMBL" id="CAB3881856.1"/>
    </source>
</evidence>
<sequence length="283" mass="29433">MKLARLLVQFRSTAAALAAAGALALGLAAAPAAHADTLYGAVATDEAHAKLYWVMPETSTKEAQDAALAKCNKAGGKGCKSVTSFSDSCVAFSRNSRNDLFWGASVSSEVAAKKAIRTCTNDSADGKCKLAVMPLCVGPGYSEADLKAPDTATPAQLEALSAKLDSRGYWGSVAEKESGDLTYADGYPSEKEAVDALLKWEDCVGCRTVLTYTDTCVGMAWIKGGEKGRGTSFTAKNPDSVAARNEARAACTAKTGSASCVAFVRCSGRAYISGYKGEDEKAN</sequence>
<name>A0A6S7D7F1_9BURK</name>
<keyword evidence="4" id="KW-1185">Reference proteome</keyword>
<dbReference type="EMBL" id="CADILG010000024">
    <property type="protein sequence ID" value="CAB3881856.1"/>
    <property type="molecule type" value="Genomic_DNA"/>
</dbReference>